<dbReference type="AlphaFoldDB" id="A0A1Y2FUV9"/>
<comment type="caution">
    <text evidence="1">The sequence shown here is derived from an EMBL/GenBank/DDBJ whole genome shotgun (WGS) entry which is preliminary data.</text>
</comment>
<dbReference type="PANTHER" id="PTHR42100">
    <property type="entry name" value="OXIDOREDUCTASE 178 KDA SUBUNIT, PUTATIVE (AFU_ORTHOLOGUE AFUA_8G04320)-RELATED"/>
    <property type="match status" value="1"/>
</dbReference>
<name>A0A1Y2FUV9_PROLT</name>
<reference evidence="1 2" key="1">
    <citation type="submission" date="2016-07" db="EMBL/GenBank/DDBJ databases">
        <title>Pervasive Adenine N6-methylation of Active Genes in Fungi.</title>
        <authorList>
            <consortium name="DOE Joint Genome Institute"/>
            <person name="Mondo S.J."/>
            <person name="Dannebaum R.O."/>
            <person name="Kuo R.C."/>
            <person name="Labutti K."/>
            <person name="Haridas S."/>
            <person name="Kuo A."/>
            <person name="Salamov A."/>
            <person name="Ahrendt S.R."/>
            <person name="Lipzen A."/>
            <person name="Sullivan W."/>
            <person name="Andreopoulos W.B."/>
            <person name="Clum A."/>
            <person name="Lindquist E."/>
            <person name="Daum C."/>
            <person name="Ramamoorthy G.K."/>
            <person name="Gryganskyi A."/>
            <person name="Culley D."/>
            <person name="Magnuson J.K."/>
            <person name="James T.Y."/>
            <person name="O'Malley M.A."/>
            <person name="Stajich J.E."/>
            <person name="Spatafora J.W."/>
            <person name="Visel A."/>
            <person name="Grigoriev I.V."/>
        </authorList>
    </citation>
    <scope>NUCLEOTIDE SEQUENCE [LARGE SCALE GENOMIC DNA]</scope>
    <source>
        <strain evidence="1 2">12-1054</strain>
    </source>
</reference>
<organism evidence="1 2">
    <name type="scientific">Protomyces lactucae-debilis</name>
    <dbReference type="NCBI Taxonomy" id="2754530"/>
    <lineage>
        <taxon>Eukaryota</taxon>
        <taxon>Fungi</taxon>
        <taxon>Dikarya</taxon>
        <taxon>Ascomycota</taxon>
        <taxon>Taphrinomycotina</taxon>
        <taxon>Taphrinomycetes</taxon>
        <taxon>Taphrinales</taxon>
        <taxon>Protomycetaceae</taxon>
        <taxon>Protomyces</taxon>
    </lineage>
</organism>
<dbReference type="GeneID" id="63785198"/>
<evidence type="ECO:0000313" key="2">
    <source>
        <dbReference type="Proteomes" id="UP000193685"/>
    </source>
</evidence>
<dbReference type="EMBL" id="MCFI01000002">
    <property type="protein sequence ID" value="ORY87074.1"/>
    <property type="molecule type" value="Genomic_DNA"/>
</dbReference>
<dbReference type="Proteomes" id="UP000193685">
    <property type="component" value="Unassembled WGS sequence"/>
</dbReference>
<dbReference type="OrthoDB" id="2120038at2759"/>
<dbReference type="InterPro" id="IPR034444">
    <property type="entry name" value="Nuo17.8"/>
</dbReference>
<keyword evidence="2" id="KW-1185">Reference proteome</keyword>
<protein>
    <submittedName>
        <fullName evidence="1">Uncharacterized protein</fullName>
    </submittedName>
</protein>
<evidence type="ECO:0000313" key="1">
    <source>
        <dbReference type="EMBL" id="ORY87074.1"/>
    </source>
</evidence>
<gene>
    <name evidence="1" type="ORF">BCR37DRAFT_376438</name>
</gene>
<dbReference type="GO" id="GO:0005739">
    <property type="term" value="C:mitochondrion"/>
    <property type="evidence" value="ECO:0007669"/>
    <property type="project" value="InterPro"/>
</dbReference>
<accession>A0A1Y2FUV9</accession>
<dbReference type="RefSeq" id="XP_040727930.1">
    <property type="nucleotide sequence ID" value="XM_040868599.1"/>
</dbReference>
<proteinExistence type="predicted"/>
<sequence>MLFSRWRPQEGLWEQRNIKHYDLATQAAEDRLLMQSAQAPAMRQMRYPAVLDHGSPYNTRVDQKVDNSHVKVKQRNQVAQAGAEVTV</sequence>
<dbReference type="PANTHER" id="PTHR42100:SF1">
    <property type="entry name" value="OXIDOREDUCTASE 178 KDA SUBUNIT, PUTATIVE (AFU_ORTHOLOGUE AFUA_8G04320)-RELATED"/>
    <property type="match status" value="1"/>
</dbReference>